<feature type="domain" description="GST N-terminal" evidence="3">
    <location>
        <begin position="1"/>
        <end position="80"/>
    </location>
</feature>
<comment type="subunit">
    <text evidence="1">Homodimer.</text>
</comment>
<accession>A0A023F632</accession>
<dbReference type="Gene3D" id="1.20.1050.10">
    <property type="match status" value="1"/>
</dbReference>
<reference evidence="5" key="1">
    <citation type="journal article" date="2014" name="PLoS Negl. Trop. Dis.">
        <title>An updated insight into the Sialotranscriptome of Triatoma infestans: developmental stage and geographic variations.</title>
        <authorList>
            <person name="Schwarz A."/>
            <person name="Medrano-Mercado N."/>
            <person name="Schaub G.A."/>
            <person name="Struchiner C.J."/>
            <person name="Bargues M.D."/>
            <person name="Levy M.Z."/>
            <person name="Ribeiro J.M."/>
        </authorList>
    </citation>
    <scope>NUCLEOTIDE SEQUENCE</scope>
    <source>
        <strain evidence="5">Chile</strain>
        <tissue evidence="5">Salivary glands</tissue>
    </source>
</reference>
<dbReference type="SUPFAM" id="SSF52833">
    <property type="entry name" value="Thioredoxin-like"/>
    <property type="match status" value="1"/>
</dbReference>
<dbReference type="Gene3D" id="3.40.30.10">
    <property type="entry name" value="Glutaredoxin"/>
    <property type="match status" value="1"/>
</dbReference>
<dbReference type="Pfam" id="PF00043">
    <property type="entry name" value="GST_C"/>
    <property type="match status" value="1"/>
</dbReference>
<dbReference type="EMBL" id="GBBI01002045">
    <property type="protein sequence ID" value="JAC16667.1"/>
    <property type="molecule type" value="mRNA"/>
</dbReference>
<dbReference type="FunFam" id="1.20.1050.10:FF:000007">
    <property type="entry name" value="Glutathione S-transferase 1-1"/>
    <property type="match status" value="1"/>
</dbReference>
<dbReference type="PROSITE" id="PS50404">
    <property type="entry name" value="GST_NTER"/>
    <property type="match status" value="1"/>
</dbReference>
<organism evidence="5">
    <name type="scientific">Triatoma infestans</name>
    <name type="common">Assassin bug</name>
    <dbReference type="NCBI Taxonomy" id="30076"/>
    <lineage>
        <taxon>Eukaryota</taxon>
        <taxon>Metazoa</taxon>
        <taxon>Ecdysozoa</taxon>
        <taxon>Arthropoda</taxon>
        <taxon>Hexapoda</taxon>
        <taxon>Insecta</taxon>
        <taxon>Pterygota</taxon>
        <taxon>Neoptera</taxon>
        <taxon>Paraneoptera</taxon>
        <taxon>Hemiptera</taxon>
        <taxon>Heteroptera</taxon>
        <taxon>Panheteroptera</taxon>
        <taxon>Cimicomorpha</taxon>
        <taxon>Reduviidae</taxon>
        <taxon>Triatominae</taxon>
        <taxon>Triatoma</taxon>
    </lineage>
</organism>
<proteinExistence type="evidence at transcript level"/>
<evidence type="ECO:0000256" key="2">
    <source>
        <dbReference type="RuleBase" id="RU003494"/>
    </source>
</evidence>
<dbReference type="PANTHER" id="PTHR43969:SF9">
    <property type="entry name" value="GLUTATHIONE S TRANSFERASE D10, ISOFORM A-RELATED"/>
    <property type="match status" value="1"/>
</dbReference>
<evidence type="ECO:0000313" key="5">
    <source>
        <dbReference type="EMBL" id="JAC16667.1"/>
    </source>
</evidence>
<evidence type="ECO:0000259" key="3">
    <source>
        <dbReference type="PROSITE" id="PS50404"/>
    </source>
</evidence>
<dbReference type="AlphaFoldDB" id="A0A023F632"/>
<evidence type="ECO:0000259" key="4">
    <source>
        <dbReference type="PROSITE" id="PS50405"/>
    </source>
</evidence>
<keyword evidence="5" id="KW-0808">Transferase</keyword>
<dbReference type="InterPro" id="IPR004046">
    <property type="entry name" value="GST_C"/>
</dbReference>
<dbReference type="InterPro" id="IPR010987">
    <property type="entry name" value="Glutathione-S-Trfase_C-like"/>
</dbReference>
<dbReference type="PROSITE" id="PS50405">
    <property type="entry name" value="GST_CTER"/>
    <property type="match status" value="1"/>
</dbReference>
<dbReference type="SUPFAM" id="SSF47616">
    <property type="entry name" value="GST C-terminal domain-like"/>
    <property type="match status" value="1"/>
</dbReference>
<dbReference type="SFLD" id="SFLDG00358">
    <property type="entry name" value="Main_(cytGST)"/>
    <property type="match status" value="1"/>
</dbReference>
<dbReference type="InterPro" id="IPR004045">
    <property type="entry name" value="Glutathione_S-Trfase_N"/>
</dbReference>
<dbReference type="GO" id="GO:0004364">
    <property type="term" value="F:glutathione transferase activity"/>
    <property type="evidence" value="ECO:0007669"/>
    <property type="project" value="TreeGrafter"/>
</dbReference>
<comment type="similarity">
    <text evidence="2">Belongs to the GST superfamily.</text>
</comment>
<dbReference type="CDD" id="cd03045">
    <property type="entry name" value="GST_N_Delta_Epsilon"/>
    <property type="match status" value="1"/>
</dbReference>
<feature type="domain" description="GST C-terminal" evidence="4">
    <location>
        <begin position="86"/>
        <end position="216"/>
    </location>
</feature>
<dbReference type="FunFam" id="3.40.30.10:FF:000034">
    <property type="entry name" value="glutathione S-transferase 1"/>
    <property type="match status" value="1"/>
</dbReference>
<dbReference type="CDD" id="cd03177">
    <property type="entry name" value="GST_C_Delta_Epsilon"/>
    <property type="match status" value="1"/>
</dbReference>
<name>A0A023F632_TRIIF</name>
<protein>
    <submittedName>
        <fullName evidence="5">Putative glutathione s-transferase</fullName>
    </submittedName>
</protein>
<dbReference type="GO" id="GO:0006749">
    <property type="term" value="P:glutathione metabolic process"/>
    <property type="evidence" value="ECO:0007669"/>
    <property type="project" value="TreeGrafter"/>
</dbReference>
<dbReference type="SFLD" id="SFLDS00019">
    <property type="entry name" value="Glutathione_Transferase_(cytos"/>
    <property type="match status" value="1"/>
</dbReference>
<dbReference type="InterPro" id="IPR040079">
    <property type="entry name" value="Glutathione_S-Trfase"/>
</dbReference>
<dbReference type="PANTHER" id="PTHR43969">
    <property type="entry name" value="GLUTATHIONE S TRANSFERASE D10, ISOFORM A-RELATED"/>
    <property type="match status" value="1"/>
</dbReference>
<dbReference type="Pfam" id="PF02798">
    <property type="entry name" value="GST_N"/>
    <property type="match status" value="1"/>
</dbReference>
<sequence length="217" mass="25027">MELYYNPMSFPSRSVLLFAKALDLTMELKELDLLAGEQFAEDFIKINPQHCVPLLVDGDIALSESRAILIYLADEYGKDDSYYPKDNKERAIVNQRLFFDLGSLTNRFLETYIIPILWRGRGVNEEMVPKVEDSFTILNTYLNGKDWIAGDQITIADYSLVTLVSIAEAIGFDLTRYENVANWLARCKDTMEDYEELNQNGLDKFMTLYNEKLSQIE</sequence>
<dbReference type="SFLD" id="SFLDG01153">
    <property type="entry name" value="Main.4:_Theta-like"/>
    <property type="match status" value="1"/>
</dbReference>
<evidence type="ECO:0000256" key="1">
    <source>
        <dbReference type="ARBA" id="ARBA00011738"/>
    </source>
</evidence>
<dbReference type="InterPro" id="IPR036282">
    <property type="entry name" value="Glutathione-S-Trfase_C_sf"/>
</dbReference>
<dbReference type="InterPro" id="IPR036249">
    <property type="entry name" value="Thioredoxin-like_sf"/>
</dbReference>